<dbReference type="PROSITE" id="PS51186">
    <property type="entry name" value="GNAT"/>
    <property type="match status" value="1"/>
</dbReference>
<evidence type="ECO:0000313" key="2">
    <source>
        <dbReference type="EMBL" id="HCL02707.1"/>
    </source>
</evidence>
<gene>
    <name evidence="2" type="ORF">DHW61_09905</name>
</gene>
<dbReference type="PANTHER" id="PTHR46825">
    <property type="entry name" value="D-ALANYL-D-ALANINE-CARBOXYPEPTIDASE/ENDOPEPTIDASE AMPH"/>
    <property type="match status" value="1"/>
</dbReference>
<dbReference type="AlphaFoldDB" id="A0A3D2X7K1"/>
<organism evidence="2 3">
    <name type="scientific">Lachnoclostridium phytofermentans</name>
    <dbReference type="NCBI Taxonomy" id="66219"/>
    <lineage>
        <taxon>Bacteria</taxon>
        <taxon>Bacillati</taxon>
        <taxon>Bacillota</taxon>
        <taxon>Clostridia</taxon>
        <taxon>Lachnospirales</taxon>
        <taxon>Lachnospiraceae</taxon>
    </lineage>
</organism>
<dbReference type="SUPFAM" id="SSF56601">
    <property type="entry name" value="beta-lactamase/transpeptidase-like"/>
    <property type="match status" value="1"/>
</dbReference>
<dbReference type="EMBL" id="DPVV01000326">
    <property type="protein sequence ID" value="HCL02707.1"/>
    <property type="molecule type" value="Genomic_DNA"/>
</dbReference>
<dbReference type="SUPFAM" id="SSF55729">
    <property type="entry name" value="Acyl-CoA N-acyltransferases (Nat)"/>
    <property type="match status" value="1"/>
</dbReference>
<feature type="domain" description="N-acetyltransferase" evidence="1">
    <location>
        <begin position="357"/>
        <end position="496"/>
    </location>
</feature>
<protein>
    <recommendedName>
        <fullName evidence="1">N-acetyltransferase domain-containing protein</fullName>
    </recommendedName>
</protein>
<dbReference type="InterPro" id="IPR050491">
    <property type="entry name" value="AmpC-like"/>
</dbReference>
<dbReference type="InterPro" id="IPR000182">
    <property type="entry name" value="GNAT_dom"/>
</dbReference>
<sequence length="496" mass="57367">MRYITMLNMTEINNKIKDCAITWGASGAVTIYKDEKCCHRNVYGLADRAKKLPITEESTYLLPYHNRFLMGLCIGKLIDDKKLKLSDTLDKYIKEYSHASKISVKQLCLKQTGIPDFFNGQIMKELQKTDEYKKVDDEKRSLIERKLLVFPWSFDEVLSHVNGIELTCAPGTEPTDDLDNMSETLFIREVIERASKKSLADFVQDEIFKPLMIHAVYKQPDTNPYSVYRNTAFMNSEYEPDEKNTFTMTFTEAEKLLNAVVEKKLLSEKAWKAISTAVTFGQSIAFNSLYGLLSVRDFCYGSLGWNCNICVDWDTKLGFLYLTNSEHMISRTREGIKYFLKELLEETAAAFVYPKNTKLVPFNKDNLWDTMRLSMRDDQLEFMNNAQRAICIACAYKQKLFVLTEGLRSIGLIAFTVDKKHQKYYIESVLIDQKYQQRGFGKIMLTKGIDYLKLQGCKYLTIGVHRFNVPAQKLYTSVGFRVKTVYDDFIEMEAEL</sequence>
<reference evidence="2 3" key="1">
    <citation type="journal article" date="2018" name="Nat. Biotechnol.">
        <title>A standardized bacterial taxonomy based on genome phylogeny substantially revises the tree of life.</title>
        <authorList>
            <person name="Parks D.H."/>
            <person name="Chuvochina M."/>
            <person name="Waite D.W."/>
            <person name="Rinke C."/>
            <person name="Skarshewski A."/>
            <person name="Chaumeil P.A."/>
            <person name="Hugenholtz P."/>
        </authorList>
    </citation>
    <scope>NUCLEOTIDE SEQUENCE [LARGE SCALE GENOMIC DNA]</scope>
    <source>
        <strain evidence="2">UBA11728</strain>
    </source>
</reference>
<dbReference type="Proteomes" id="UP000262969">
    <property type="component" value="Unassembled WGS sequence"/>
</dbReference>
<evidence type="ECO:0000259" key="1">
    <source>
        <dbReference type="PROSITE" id="PS51186"/>
    </source>
</evidence>
<dbReference type="CDD" id="cd04301">
    <property type="entry name" value="NAT_SF"/>
    <property type="match status" value="1"/>
</dbReference>
<dbReference type="GO" id="GO:0016747">
    <property type="term" value="F:acyltransferase activity, transferring groups other than amino-acyl groups"/>
    <property type="evidence" value="ECO:0007669"/>
    <property type="project" value="InterPro"/>
</dbReference>
<proteinExistence type="predicted"/>
<comment type="caution">
    <text evidence="2">The sequence shown here is derived from an EMBL/GenBank/DDBJ whole genome shotgun (WGS) entry which is preliminary data.</text>
</comment>
<dbReference type="Pfam" id="PF00144">
    <property type="entry name" value="Beta-lactamase"/>
    <property type="match status" value="1"/>
</dbReference>
<dbReference type="Gene3D" id="3.40.710.10">
    <property type="entry name" value="DD-peptidase/beta-lactamase superfamily"/>
    <property type="match status" value="1"/>
</dbReference>
<accession>A0A3D2X7K1</accession>
<dbReference type="InterPro" id="IPR016181">
    <property type="entry name" value="Acyl_CoA_acyltransferase"/>
</dbReference>
<dbReference type="PANTHER" id="PTHR46825:SF9">
    <property type="entry name" value="BETA-LACTAMASE-RELATED DOMAIN-CONTAINING PROTEIN"/>
    <property type="match status" value="1"/>
</dbReference>
<name>A0A3D2X7K1_9FIRM</name>
<dbReference type="Pfam" id="PF00583">
    <property type="entry name" value="Acetyltransf_1"/>
    <property type="match status" value="1"/>
</dbReference>
<dbReference type="InterPro" id="IPR012338">
    <property type="entry name" value="Beta-lactam/transpept-like"/>
</dbReference>
<dbReference type="Gene3D" id="3.40.630.30">
    <property type="match status" value="1"/>
</dbReference>
<evidence type="ECO:0000313" key="3">
    <source>
        <dbReference type="Proteomes" id="UP000262969"/>
    </source>
</evidence>
<dbReference type="InterPro" id="IPR001466">
    <property type="entry name" value="Beta-lactam-related"/>
</dbReference>